<dbReference type="EMBL" id="AP029265">
    <property type="protein sequence ID" value="BFF96816.1"/>
    <property type="molecule type" value="Genomic_DNA"/>
</dbReference>
<gene>
    <name evidence="2" type="ORF">DMAD_05365</name>
</gene>
<feature type="chain" id="PRO_5043773393" evidence="1">
    <location>
        <begin position="20"/>
        <end position="114"/>
    </location>
</feature>
<name>A0AAU9FMX0_DROMD</name>
<sequence>MSYIKLILLLSALVFLVCTTRLEVLAAGAKSTSGSEFSHRFASDSAGMSGESALPMPPWEIRLINESLMNTTKPKQIGQQTLKQEQIQRVKVTADDIWKFLFGIYLIYLSVFLF</sequence>
<organism evidence="2 3">
    <name type="scientific">Drosophila madeirensis</name>
    <name type="common">Fruit fly</name>
    <dbReference type="NCBI Taxonomy" id="30013"/>
    <lineage>
        <taxon>Eukaryota</taxon>
        <taxon>Metazoa</taxon>
        <taxon>Ecdysozoa</taxon>
        <taxon>Arthropoda</taxon>
        <taxon>Hexapoda</taxon>
        <taxon>Insecta</taxon>
        <taxon>Pterygota</taxon>
        <taxon>Neoptera</taxon>
        <taxon>Endopterygota</taxon>
        <taxon>Diptera</taxon>
        <taxon>Brachycera</taxon>
        <taxon>Muscomorpha</taxon>
        <taxon>Ephydroidea</taxon>
        <taxon>Drosophilidae</taxon>
        <taxon>Drosophila</taxon>
        <taxon>Sophophora</taxon>
    </lineage>
</organism>
<reference evidence="2 3" key="1">
    <citation type="submission" date="2024-02" db="EMBL/GenBank/DDBJ databases">
        <title>A chromosome-level genome assembly of Drosophila madeirensis, a fruit fly species endemic to Madeira island.</title>
        <authorList>
            <person name="Tomihara K."/>
            <person name="Llopart A."/>
            <person name="Yamamoto D."/>
        </authorList>
    </citation>
    <scope>NUCLEOTIDE SEQUENCE [LARGE SCALE GENOMIC DNA]</scope>
    <source>
        <strain evidence="2 3">RF1</strain>
    </source>
</reference>
<dbReference type="AlphaFoldDB" id="A0AAU9FMX0"/>
<accession>A0AAU9FMX0</accession>
<evidence type="ECO:0000256" key="1">
    <source>
        <dbReference type="SAM" id="SignalP"/>
    </source>
</evidence>
<proteinExistence type="predicted"/>
<protein>
    <submittedName>
        <fullName evidence="2">Uncharacterized protein</fullName>
    </submittedName>
</protein>
<feature type="signal peptide" evidence="1">
    <location>
        <begin position="1"/>
        <end position="19"/>
    </location>
</feature>
<keyword evidence="1" id="KW-0732">Signal</keyword>
<dbReference type="Proteomes" id="UP001500889">
    <property type="component" value="Chromosome J"/>
</dbReference>
<evidence type="ECO:0000313" key="3">
    <source>
        <dbReference type="Proteomes" id="UP001500889"/>
    </source>
</evidence>
<evidence type="ECO:0000313" key="2">
    <source>
        <dbReference type="EMBL" id="BFF96816.1"/>
    </source>
</evidence>
<keyword evidence="3" id="KW-1185">Reference proteome</keyword>